<dbReference type="RefSeq" id="WP_105732360.1">
    <property type="nucleotide sequence ID" value="NZ_PVBT01000001.1"/>
</dbReference>
<dbReference type="Proteomes" id="UP000238563">
    <property type="component" value="Unassembled WGS sequence"/>
</dbReference>
<dbReference type="InterPro" id="IPR012332">
    <property type="entry name" value="Autotransporter_pectin_lyase_C"/>
</dbReference>
<reference evidence="2 3" key="1">
    <citation type="submission" date="2018-02" db="EMBL/GenBank/DDBJ databases">
        <title>The draft genome of Phyllobacterium myrsinacearum DSM5892.</title>
        <authorList>
            <person name="Li L."/>
            <person name="Liu L."/>
            <person name="Zhang X."/>
            <person name="Wang T."/>
        </authorList>
    </citation>
    <scope>NUCLEOTIDE SEQUENCE [LARGE SCALE GENOMIC DNA]</scope>
    <source>
        <strain evidence="2 3">DSM 5892</strain>
    </source>
</reference>
<evidence type="ECO:0000313" key="2">
    <source>
        <dbReference type="EMBL" id="PRD58120.1"/>
    </source>
</evidence>
<dbReference type="Pfam" id="PF03797">
    <property type="entry name" value="Autotransporter"/>
    <property type="match status" value="1"/>
</dbReference>
<gene>
    <name evidence="2" type="ORF">C5750_02995</name>
</gene>
<feature type="domain" description="Autotransporter" evidence="1">
    <location>
        <begin position="546"/>
        <end position="822"/>
    </location>
</feature>
<sequence>MSFHAAVATVFARLTRRFRFRNHLLHSGCAALLLAGSGAIARADSRIVGMNDVLRINAIETAETVTVNAGGQLEIEAEGKVSDVILNGGYTGAAGEINNGDGYAVIRAKGAAESVTINIGGKLDVEAGGQAGDVTVNSGDVSVWGKIGTSTIYMGGKLAVLTGGIADNVIVHQGGLLESKGKINTVTIGSGGLLRVLAGGVVDDITVHGAGGAYITGRIGKSSVDDKGVLKIKAKGMAGSITVNPGGRLNVETSGGAGDVTLTGGASDTNASHAVVNGTAGDITLGGNSTLSGTGHIRNLRVLAGGTVSPGNSAGTLHADGNVHFDQRSTFNVELSPDLSHSDQLAVTGSATLLGGVVEVRMEGAGTLLSQEQSENLFDKHFIILTAEKGVTGRFDAVFPHYNYITPSLAYTDKTVSVTFKLTAPARPETAEKPAVALTPEPVEADGLKVDLQEAEIAPAEAKTQPREEQIKNIVLVDAVTPNQKSTGHAVLQLGLGNRLLDTVLLSKKGDVLNYDALSGEAHASLRGALLQDAGLVSAAASGRIRAVSTTALWGQGYGGWSHGASDGNAAAYDRNTGGFVTGVDSLIAGTWRLGVLAGYGSTSLHGAASSTSADSYQLGVYGGTSINALSLSLGTILAHHAIDTHRKVAFGTLDETESAGYSANTVQLFGEAAYRIDTPYAAFEPFAAAAYTHLKTDGFSETGGIAALSAPAATTDLTTTTLGLRASRAFTLGNATTVTARGMAGWRHAYGDVAPQAQFAFASGGESFAVSGQPMAQDTALIEAGLAFDVGKATTIGLTYTGAFSARASDNAVKADLTIRF</sequence>
<dbReference type="NCBIfam" id="TIGR01414">
    <property type="entry name" value="autotrans_barl"/>
    <property type="match status" value="1"/>
</dbReference>
<dbReference type="EMBL" id="PVBT01000001">
    <property type="protein sequence ID" value="PRD58120.1"/>
    <property type="molecule type" value="Genomic_DNA"/>
</dbReference>
<dbReference type="InterPro" id="IPR005546">
    <property type="entry name" value="Autotransporte_beta"/>
</dbReference>
<proteinExistence type="predicted"/>
<protein>
    <recommendedName>
        <fullName evidence="1">Autotransporter domain-containing protein</fullName>
    </recommendedName>
</protein>
<evidence type="ECO:0000313" key="3">
    <source>
        <dbReference type="Proteomes" id="UP000238563"/>
    </source>
</evidence>
<evidence type="ECO:0000259" key="1">
    <source>
        <dbReference type="PROSITE" id="PS51208"/>
    </source>
</evidence>
<dbReference type="SUPFAM" id="SSF103515">
    <property type="entry name" value="Autotransporter"/>
    <property type="match status" value="1"/>
</dbReference>
<dbReference type="OrthoDB" id="9804931at2"/>
<dbReference type="InterPro" id="IPR006315">
    <property type="entry name" value="OM_autotransptr_brl_dom"/>
</dbReference>
<dbReference type="InterPro" id="IPR011050">
    <property type="entry name" value="Pectin_lyase_fold/virulence"/>
</dbReference>
<dbReference type="Gene3D" id="2.160.20.20">
    <property type="match status" value="1"/>
</dbReference>
<comment type="caution">
    <text evidence="2">The sequence shown here is derived from an EMBL/GenBank/DDBJ whole genome shotgun (WGS) entry which is preliminary data.</text>
</comment>
<accession>A0A2S9JXQ5</accession>
<dbReference type="SUPFAM" id="SSF51126">
    <property type="entry name" value="Pectin lyase-like"/>
    <property type="match status" value="1"/>
</dbReference>
<organism evidence="2 3">
    <name type="scientific">Phyllobacterium myrsinacearum</name>
    <dbReference type="NCBI Taxonomy" id="28101"/>
    <lineage>
        <taxon>Bacteria</taxon>
        <taxon>Pseudomonadati</taxon>
        <taxon>Pseudomonadota</taxon>
        <taxon>Alphaproteobacteria</taxon>
        <taxon>Hyphomicrobiales</taxon>
        <taxon>Phyllobacteriaceae</taxon>
        <taxon>Phyllobacterium</taxon>
    </lineage>
</organism>
<dbReference type="InterPro" id="IPR036709">
    <property type="entry name" value="Autotransporte_beta_dom_sf"/>
</dbReference>
<dbReference type="SMART" id="SM00869">
    <property type="entry name" value="Autotransporter"/>
    <property type="match status" value="1"/>
</dbReference>
<dbReference type="PROSITE" id="PS51208">
    <property type="entry name" value="AUTOTRANSPORTER"/>
    <property type="match status" value="1"/>
</dbReference>
<dbReference type="Gene3D" id="2.40.128.130">
    <property type="entry name" value="Autotransporter beta-domain"/>
    <property type="match status" value="1"/>
</dbReference>
<dbReference type="AlphaFoldDB" id="A0A2S9JXQ5"/>
<dbReference type="GO" id="GO:0019867">
    <property type="term" value="C:outer membrane"/>
    <property type="evidence" value="ECO:0007669"/>
    <property type="project" value="InterPro"/>
</dbReference>
<name>A0A2S9JXQ5_9HYPH</name>
<keyword evidence="3" id="KW-1185">Reference proteome</keyword>